<evidence type="ECO:0000313" key="1">
    <source>
        <dbReference type="EMBL" id="MQY46491.1"/>
    </source>
</evidence>
<sequence length="244" mass="27649">MPVDLKQLEKHEAVSRHQWPQALILQAEDCLADLSLSMQDRRSLADGEKPVAIARQLETLAAEHDGIFMKVCGFSWKGTRIFELTDGKIADRLDVDLYFSDVPLRISRLLSSAPPDRYPGRLEIYKWRAIDPASEFRVFMQDRRVVGASQYHDNGQFTEIYSNLAEIHVALSRFGVWLQDNCHVDDVAADVVIEGAVNNWNVRLIELNPLHHGTGRCLFPLPRFDGMLRFRGEAGKVLGVPLNV</sequence>
<organism evidence="1 2">
    <name type="scientific">Endobacterium cereale</name>
    <dbReference type="NCBI Taxonomy" id="2663029"/>
    <lineage>
        <taxon>Bacteria</taxon>
        <taxon>Pseudomonadati</taxon>
        <taxon>Pseudomonadota</taxon>
        <taxon>Alphaproteobacteria</taxon>
        <taxon>Hyphomicrobiales</taxon>
        <taxon>Rhizobiaceae</taxon>
        <taxon>Endobacterium</taxon>
    </lineage>
</organism>
<dbReference type="Pfam" id="PF07065">
    <property type="entry name" value="D123"/>
    <property type="match status" value="1"/>
</dbReference>
<dbReference type="AlphaFoldDB" id="A0A6A8ACN5"/>
<dbReference type="EMBL" id="WIXI01000041">
    <property type="protein sequence ID" value="MQY46491.1"/>
    <property type="molecule type" value="Genomic_DNA"/>
</dbReference>
<dbReference type="Proteomes" id="UP000435138">
    <property type="component" value="Unassembled WGS sequence"/>
</dbReference>
<dbReference type="RefSeq" id="WP_153353984.1">
    <property type="nucleotide sequence ID" value="NZ_WIXI01000041.1"/>
</dbReference>
<keyword evidence="2" id="KW-1185">Reference proteome</keyword>
<evidence type="ECO:0000313" key="2">
    <source>
        <dbReference type="Proteomes" id="UP000435138"/>
    </source>
</evidence>
<proteinExistence type="predicted"/>
<gene>
    <name evidence="1" type="ORF">GAO09_10580</name>
</gene>
<reference evidence="1 2" key="1">
    <citation type="submission" date="2019-11" db="EMBL/GenBank/DDBJ databases">
        <title>Genome analysis of Rhizobacterium cereale a novel genus and species isolated from maize roots in North Spain.</title>
        <authorList>
            <person name="Menendez E."/>
            <person name="Flores-Felix J.D."/>
            <person name="Ramirez-Bahena M.-H."/>
            <person name="Igual J.M."/>
            <person name="Garcia-Fraile P."/>
            <person name="Peix A."/>
            <person name="Velazquez E."/>
        </authorList>
    </citation>
    <scope>NUCLEOTIDE SEQUENCE [LARGE SCALE GENOMIC DNA]</scope>
    <source>
        <strain evidence="1 2">RZME27</strain>
    </source>
</reference>
<name>A0A6A8ACN5_9HYPH</name>
<accession>A0A6A8ACN5</accession>
<protein>
    <recommendedName>
        <fullName evidence="3">ATP-grasp domain-containing protein</fullName>
    </recommendedName>
</protein>
<dbReference type="InterPro" id="IPR009772">
    <property type="entry name" value="CDC123"/>
</dbReference>
<evidence type="ECO:0008006" key="3">
    <source>
        <dbReference type="Google" id="ProtNLM"/>
    </source>
</evidence>
<comment type="caution">
    <text evidence="1">The sequence shown here is derived from an EMBL/GenBank/DDBJ whole genome shotgun (WGS) entry which is preliminary data.</text>
</comment>